<evidence type="ECO:0000256" key="1">
    <source>
        <dbReference type="ARBA" id="ARBA00008876"/>
    </source>
</evidence>
<sequence length="305" mass="33475">MAKLELPYEQVFDLTHKMCTRISPDVLYLLTEAAKKETNPAAKTFLETMVENERLAGIEDKPVCQSPGYPSVWIRWGEAYEPNLSNLIDNITRSVVDATKQGYIRPSIVHPLTRFNPGDSTGRGVPNYELRYEKDLPYCEIIVSAKGCGAELPNVAKILTPATLGKDFKGLKQLVLDTVTGARGQVGAHGYPCPPFSLGIGLGGQMDVAAKLSREAISTRNWLDHNPDPLFDELEQELLADINKLGNGPAGIGGDTSALAVKIGWASTHTAILPVVINFHCWVARRFGIRFYPDGHTEELFQVGE</sequence>
<dbReference type="InterPro" id="IPR051208">
    <property type="entry name" value="Class-I_Fumarase/Tartrate_DH"/>
</dbReference>
<dbReference type="RefSeq" id="WP_116271053.1">
    <property type="nucleotide sequence ID" value="NZ_BGZJ01000002.1"/>
</dbReference>
<evidence type="ECO:0000313" key="9">
    <source>
        <dbReference type="Proteomes" id="UP000266091"/>
    </source>
</evidence>
<dbReference type="OrthoDB" id="9798978at2"/>
<comment type="similarity">
    <text evidence="1">Belongs to the class-I fumarase family.</text>
</comment>
<dbReference type="GO" id="GO:0016829">
    <property type="term" value="F:lyase activity"/>
    <property type="evidence" value="ECO:0007669"/>
    <property type="project" value="UniProtKB-KW"/>
</dbReference>
<evidence type="ECO:0000256" key="6">
    <source>
        <dbReference type="ARBA" id="ARBA00023239"/>
    </source>
</evidence>
<dbReference type="Pfam" id="PF05681">
    <property type="entry name" value="Fumerase"/>
    <property type="match status" value="1"/>
</dbReference>
<organism evidence="8 9">
    <name type="scientific">Mesosutterella multiformis</name>
    <dbReference type="NCBI Taxonomy" id="2259133"/>
    <lineage>
        <taxon>Bacteria</taxon>
        <taxon>Pseudomonadati</taxon>
        <taxon>Pseudomonadota</taxon>
        <taxon>Betaproteobacteria</taxon>
        <taxon>Burkholderiales</taxon>
        <taxon>Sutterellaceae</taxon>
        <taxon>Mesosutterella</taxon>
    </lineage>
</organism>
<evidence type="ECO:0000256" key="3">
    <source>
        <dbReference type="ARBA" id="ARBA00022723"/>
    </source>
</evidence>
<dbReference type="GO" id="GO:0051539">
    <property type="term" value="F:4 iron, 4 sulfur cluster binding"/>
    <property type="evidence" value="ECO:0007669"/>
    <property type="project" value="UniProtKB-KW"/>
</dbReference>
<keyword evidence="9" id="KW-1185">Reference proteome</keyword>
<evidence type="ECO:0000256" key="4">
    <source>
        <dbReference type="ARBA" id="ARBA00023004"/>
    </source>
</evidence>
<protein>
    <submittedName>
        <fullName evidence="8">Fumarate hydratase</fullName>
    </submittedName>
</protein>
<evidence type="ECO:0000256" key="2">
    <source>
        <dbReference type="ARBA" id="ARBA00022485"/>
    </source>
</evidence>
<keyword evidence="4" id="KW-0408">Iron</keyword>
<dbReference type="GO" id="GO:0046872">
    <property type="term" value="F:metal ion binding"/>
    <property type="evidence" value="ECO:0007669"/>
    <property type="project" value="UniProtKB-KW"/>
</dbReference>
<dbReference type="PANTHER" id="PTHR30389:SF17">
    <property type="entry name" value="L(+)-TARTRATE DEHYDRATASE SUBUNIT ALPHA-RELATED"/>
    <property type="match status" value="1"/>
</dbReference>
<evidence type="ECO:0000256" key="5">
    <source>
        <dbReference type="ARBA" id="ARBA00023014"/>
    </source>
</evidence>
<feature type="domain" description="Fe-S hydro-lyase tartrate dehydratase alpha-type catalytic" evidence="7">
    <location>
        <begin position="10"/>
        <end position="287"/>
    </location>
</feature>
<dbReference type="PANTHER" id="PTHR30389">
    <property type="entry name" value="FUMARATE HYDRATASE-RELATED"/>
    <property type="match status" value="1"/>
</dbReference>
<keyword evidence="2" id="KW-0004">4Fe-4S</keyword>
<dbReference type="InterPro" id="IPR004646">
    <property type="entry name" value="Fe-S_hydro-lyase_TtdA-typ_cat"/>
</dbReference>
<dbReference type="EMBL" id="BGZJ01000002">
    <property type="protein sequence ID" value="GBO94867.1"/>
    <property type="molecule type" value="Genomic_DNA"/>
</dbReference>
<accession>A0A388SES3</accession>
<name>A0A388SES3_9BURK</name>
<keyword evidence="5" id="KW-0411">Iron-sulfur</keyword>
<keyword evidence="3" id="KW-0479">Metal-binding</keyword>
<gene>
    <name evidence="8" type="ORF">MESMUL_22210</name>
</gene>
<keyword evidence="6" id="KW-0456">Lyase</keyword>
<dbReference type="Proteomes" id="UP000266091">
    <property type="component" value="Unassembled WGS sequence"/>
</dbReference>
<evidence type="ECO:0000259" key="7">
    <source>
        <dbReference type="Pfam" id="PF05681"/>
    </source>
</evidence>
<dbReference type="AlphaFoldDB" id="A0A388SES3"/>
<dbReference type="NCBIfam" id="TIGR00722">
    <property type="entry name" value="ttdA_fumA_fumB"/>
    <property type="match status" value="1"/>
</dbReference>
<proteinExistence type="inferred from homology"/>
<reference evidence="8 9" key="1">
    <citation type="journal article" date="2018" name="Int. J. Syst. Evol. Microbiol.">
        <title>Mesosutterella multiformis gen. nov., sp. nov., a member of the family Sutterellaceae and Sutterella megalosphaeroides sp. nov., isolated from human faeces.</title>
        <authorList>
            <person name="Sakamoto M."/>
            <person name="Ikeyama N."/>
            <person name="Kunihiro T."/>
            <person name="Iino T."/>
            <person name="Yuki M."/>
            <person name="Ohkuma M."/>
        </authorList>
    </citation>
    <scope>NUCLEOTIDE SEQUENCE [LARGE SCALE GENOMIC DNA]</scope>
    <source>
        <strain evidence="8 9">4NBBH2</strain>
    </source>
</reference>
<comment type="caution">
    <text evidence="8">The sequence shown here is derived from an EMBL/GenBank/DDBJ whole genome shotgun (WGS) entry which is preliminary data.</text>
</comment>
<evidence type="ECO:0000313" key="8">
    <source>
        <dbReference type="EMBL" id="GBO94867.1"/>
    </source>
</evidence>